<reference evidence="4" key="1">
    <citation type="journal article" date="2019" name="Int. J. Syst. Evol. Microbiol.">
        <title>The Global Catalogue of Microorganisms (GCM) 10K type strain sequencing project: providing services to taxonomists for standard genome sequencing and annotation.</title>
        <authorList>
            <consortium name="The Broad Institute Genomics Platform"/>
            <consortium name="The Broad Institute Genome Sequencing Center for Infectious Disease"/>
            <person name="Wu L."/>
            <person name="Ma J."/>
        </authorList>
    </citation>
    <scope>NUCLEOTIDE SEQUENCE [LARGE SCALE GENOMIC DNA]</scope>
    <source>
        <strain evidence="4">JCM 17933</strain>
    </source>
</reference>
<keyword evidence="4" id="KW-1185">Reference proteome</keyword>
<dbReference type="RefSeq" id="WP_345458556.1">
    <property type="nucleotide sequence ID" value="NZ_BAABHF010000010.1"/>
</dbReference>
<dbReference type="Proteomes" id="UP001500503">
    <property type="component" value="Unassembled WGS sequence"/>
</dbReference>
<evidence type="ECO:0000256" key="1">
    <source>
        <dbReference type="SAM" id="MobiDB-lite"/>
    </source>
</evidence>
<keyword evidence="2" id="KW-1133">Transmembrane helix</keyword>
<evidence type="ECO:0000313" key="4">
    <source>
        <dbReference type="Proteomes" id="UP001500503"/>
    </source>
</evidence>
<feature type="transmembrane region" description="Helical" evidence="2">
    <location>
        <begin position="184"/>
        <end position="206"/>
    </location>
</feature>
<feature type="transmembrane region" description="Helical" evidence="2">
    <location>
        <begin position="149"/>
        <end position="172"/>
    </location>
</feature>
<feature type="transmembrane region" description="Helical" evidence="2">
    <location>
        <begin position="376"/>
        <end position="394"/>
    </location>
</feature>
<protein>
    <recommendedName>
        <fullName evidence="5">DUF3592 domain-containing protein</fullName>
    </recommendedName>
</protein>
<name>A0ABP8PHR9_9ACTN</name>
<evidence type="ECO:0008006" key="5">
    <source>
        <dbReference type="Google" id="ProtNLM"/>
    </source>
</evidence>
<feature type="transmembrane region" description="Helical" evidence="2">
    <location>
        <begin position="247"/>
        <end position="267"/>
    </location>
</feature>
<dbReference type="EMBL" id="BAABHF010000010">
    <property type="protein sequence ID" value="GAA4486444.1"/>
    <property type="molecule type" value="Genomic_DNA"/>
</dbReference>
<evidence type="ECO:0000256" key="2">
    <source>
        <dbReference type="SAM" id="Phobius"/>
    </source>
</evidence>
<gene>
    <name evidence="3" type="ORF">GCM10023191_012590</name>
</gene>
<evidence type="ECO:0000313" key="3">
    <source>
        <dbReference type="EMBL" id="GAA4486444.1"/>
    </source>
</evidence>
<keyword evidence="2" id="KW-0472">Membrane</keyword>
<feature type="region of interest" description="Disordered" evidence="1">
    <location>
        <begin position="223"/>
        <end position="243"/>
    </location>
</feature>
<keyword evidence="2" id="KW-0812">Transmembrane</keyword>
<proteinExistence type="predicted"/>
<comment type="caution">
    <text evidence="3">The sequence shown here is derived from an EMBL/GenBank/DDBJ whole genome shotgun (WGS) entry which is preliminary data.</text>
</comment>
<feature type="region of interest" description="Disordered" evidence="1">
    <location>
        <begin position="1"/>
        <end position="33"/>
    </location>
</feature>
<accession>A0ABP8PHR9</accession>
<organism evidence="3 4">
    <name type="scientific">Actinoallomurus oryzae</name>
    <dbReference type="NCBI Taxonomy" id="502180"/>
    <lineage>
        <taxon>Bacteria</taxon>
        <taxon>Bacillati</taxon>
        <taxon>Actinomycetota</taxon>
        <taxon>Actinomycetes</taxon>
        <taxon>Streptosporangiales</taxon>
        <taxon>Thermomonosporaceae</taxon>
        <taxon>Actinoallomurus</taxon>
    </lineage>
</organism>
<sequence length="400" mass="43973">MSGRQAKKGRRGPRSHGGGESDQEPIELRPDEPIRDLLDRTPVRLRIEGDLLVGYGFGHQRVEIPRSSVKSLGYYYKARYRSGPRQGLVVLDGEGRMLLRAKGSWTKKVLAFSAKAGLPTPQHRDEGRLWRRAKGYRRLRTAPRGAEPATALVVVFVLAVAMLGGMAGLFLAQLLPASFGAVRLLFYGLALIGGIIAGAVVGGQAVKYATEALKWMARLVTPSGERPPAAASTRTSPRRSRRTKSDFPQVVVLALLIFGPIVLAATLSNGIQDERLINRLRHHGVRVSGQVWDQVAVSRSTGYRRDMSVEHRIHLQFVTNGNRLVWTAEPAIDGHRYSKGPLSDATIVYDPANPETAVVAQQLRWSPWGGGRTGNLVFGSTLTAALAAYVPFWLRRRRAR</sequence>
<feature type="compositionally biased region" description="Basic residues" evidence="1">
    <location>
        <begin position="1"/>
        <end position="14"/>
    </location>
</feature>
<feature type="compositionally biased region" description="Low complexity" evidence="1">
    <location>
        <begin position="226"/>
        <end position="235"/>
    </location>
</feature>